<dbReference type="InterPro" id="IPR000980">
    <property type="entry name" value="SH2"/>
</dbReference>
<sequence length="671" mass="71760">MDPSYCPAHGFPSQDPLWPLSSQQWSSAHYSEPAAGGCDGTEAMNGAGPGPAAAAPVPVPVPDWRQFCELHAQAAAVDFAHKFCRFLRDNPAYDTPDAGASFSRHFAANFLDVFGEEVRRVLVAGPTTRGAAVSAEAMEPELADTSALKAAPYGHSRSSEDVSTHAATKARVRKGFSLRNMSLCVVDGVRDMWHRRASPEPDAAAAPRTPRDKWTRRLRLSRTLAAKVELVDIQREGALRFMVADDAAAGSGGSAQWQKCRLLLRRAVAEERFRLEFFVPPKASRPKVSIPLSAIIEVRTTMPLEMPEKDNTFVLKVENGAEYILETIDSLQKHSWVADIQGCVDPGDSEEDTELSCTRGGCLASRVASCSCELLTDAVDLPRPPETTAVGAVVTAPHSRGRDAVRESLIHVPLETFLQTLESAGGSGSDSNNTGEQGAETDPEAEPELELSDYPWFHGTLSRVKAAQLVLAGGPRNHGLFVIRQSETRPGEYVLTFNFQGKAKHLRLSLNGHGQCHVQHLWFQSVLDMLRHFHTHPIPLESGGSADITLRSYVRAQGPPPEPGPTPPAAPASPACWSDSPGQHYFSSLAAAAGPPASPSDAAGASSSSASSSSAASGPAPPRPVEGQLSARSRSNSAERLLEAVAATAAEEPPEAAPGRARAVENQYSFY</sequence>
<dbReference type="Ensembl" id="ENSPTRT00000036181.6">
    <property type="protein sequence ID" value="ENSPTRP00000033449.6"/>
    <property type="gene ID" value="ENSPTRG00000019534.6"/>
</dbReference>
<keyword evidence="4" id="KW-0963">Cytoplasm</keyword>
<dbReference type="Bgee" id="ENSPTRG00000019534">
    <property type="expression patterns" value="Expressed in hindlimb stylopod muscle and 16 other cell types or tissues"/>
</dbReference>
<dbReference type="InterPro" id="IPR011993">
    <property type="entry name" value="PH-like_dom_sf"/>
</dbReference>
<gene>
    <name evidence="16 18" type="primary">SH2B2</name>
</gene>
<evidence type="ECO:0000256" key="4">
    <source>
        <dbReference type="ARBA" id="ARBA00022490"/>
    </source>
</evidence>
<dbReference type="InterPro" id="IPR001849">
    <property type="entry name" value="PH_domain"/>
</dbReference>
<dbReference type="InterPro" id="IPR015012">
    <property type="entry name" value="Phe_ZIP"/>
</dbReference>
<dbReference type="PROSITE" id="PS50003">
    <property type="entry name" value="PH_DOMAIN"/>
    <property type="match status" value="1"/>
</dbReference>
<dbReference type="OMA" id="TQKWEKS"/>
<feature type="region of interest" description="Disordered" evidence="13">
    <location>
        <begin position="422"/>
        <end position="448"/>
    </location>
</feature>
<evidence type="ECO:0000313" key="18">
    <source>
        <dbReference type="VGNC" id="VGNC:4506"/>
    </source>
</evidence>
<evidence type="ECO:0000256" key="10">
    <source>
        <dbReference type="ARBA" id="ARBA00075397"/>
    </source>
</evidence>
<evidence type="ECO:0000259" key="15">
    <source>
        <dbReference type="PROSITE" id="PS50003"/>
    </source>
</evidence>
<dbReference type="GO" id="GO:0005737">
    <property type="term" value="C:cytoplasm"/>
    <property type="evidence" value="ECO:0007669"/>
    <property type="project" value="UniProtKB-SubCell"/>
</dbReference>
<evidence type="ECO:0000313" key="16">
    <source>
        <dbReference type="Ensembl" id="ENSPTRP00000033449.6"/>
    </source>
</evidence>
<reference evidence="16" key="3">
    <citation type="submission" date="2025-09" db="UniProtKB">
        <authorList>
            <consortium name="Ensembl"/>
        </authorList>
    </citation>
    <scope>IDENTIFICATION</scope>
</reference>
<dbReference type="HOGENOM" id="CLU_014885_5_0_1"/>
<dbReference type="Gene3D" id="2.30.29.30">
    <property type="entry name" value="Pleckstrin-homology domain (PH domain)/Phosphotyrosine-binding domain (PTB)"/>
    <property type="match status" value="1"/>
</dbReference>
<evidence type="ECO:0000256" key="6">
    <source>
        <dbReference type="ARBA" id="ARBA00022999"/>
    </source>
</evidence>
<dbReference type="FunFam" id="2.30.29.30:FF:000187">
    <property type="entry name" value="SH2B adapter protein 2"/>
    <property type="match status" value="1"/>
</dbReference>
<dbReference type="PANTHER" id="PTHR10872:SF4">
    <property type="entry name" value="SH2B ADAPTER PROTEIN 2"/>
    <property type="match status" value="1"/>
</dbReference>
<organism evidence="16 17">
    <name type="scientific">Pan troglodytes</name>
    <name type="common">Chimpanzee</name>
    <dbReference type="NCBI Taxonomy" id="9598"/>
    <lineage>
        <taxon>Eukaryota</taxon>
        <taxon>Metazoa</taxon>
        <taxon>Chordata</taxon>
        <taxon>Craniata</taxon>
        <taxon>Vertebrata</taxon>
        <taxon>Euteleostomi</taxon>
        <taxon>Mammalia</taxon>
        <taxon>Eutheria</taxon>
        <taxon>Euarchontoglires</taxon>
        <taxon>Primates</taxon>
        <taxon>Haplorrhini</taxon>
        <taxon>Catarrhini</taxon>
        <taxon>Hominidae</taxon>
        <taxon>Pan</taxon>
    </lineage>
</organism>
<keyword evidence="5" id="KW-0597">Phosphoprotein</keyword>
<dbReference type="Gene3D" id="3.30.505.10">
    <property type="entry name" value="SH2 domain"/>
    <property type="match status" value="1"/>
</dbReference>
<comment type="subcellular location">
    <subcellularLocation>
        <location evidence="2">Cytoplasm</location>
    </subcellularLocation>
    <subcellularLocation>
        <location evidence="1">Membrane</location>
    </subcellularLocation>
</comment>
<dbReference type="SMART" id="SM00252">
    <property type="entry name" value="SH2"/>
    <property type="match status" value="1"/>
</dbReference>
<dbReference type="GO" id="GO:0035591">
    <property type="term" value="F:signaling adaptor activity"/>
    <property type="evidence" value="ECO:0007669"/>
    <property type="project" value="InterPro"/>
</dbReference>
<feature type="region of interest" description="Disordered" evidence="13">
    <location>
        <begin position="590"/>
        <end position="671"/>
    </location>
</feature>
<evidence type="ECO:0000256" key="11">
    <source>
        <dbReference type="ARBA" id="ARBA00080463"/>
    </source>
</evidence>
<dbReference type="GO" id="GO:0016020">
    <property type="term" value="C:membrane"/>
    <property type="evidence" value="ECO:0007669"/>
    <property type="project" value="UniProtKB-SubCell"/>
</dbReference>
<evidence type="ECO:0000256" key="2">
    <source>
        <dbReference type="ARBA" id="ARBA00004496"/>
    </source>
</evidence>
<feature type="domain" description="SH2" evidence="14">
    <location>
        <begin position="456"/>
        <end position="554"/>
    </location>
</feature>
<dbReference type="AlphaFoldDB" id="H2QV58"/>
<dbReference type="InterPro" id="IPR030523">
    <property type="entry name" value="SH2B"/>
</dbReference>
<dbReference type="Gene3D" id="6.10.140.110">
    <property type="match status" value="1"/>
</dbReference>
<evidence type="ECO:0000256" key="12">
    <source>
        <dbReference type="PROSITE-ProRule" id="PRU00191"/>
    </source>
</evidence>
<dbReference type="InterPro" id="IPR036290">
    <property type="entry name" value="Phe_ZIP_sf"/>
</dbReference>
<evidence type="ECO:0000259" key="14">
    <source>
        <dbReference type="PROSITE" id="PS50001"/>
    </source>
</evidence>
<proteinExistence type="inferred from homology"/>
<feature type="compositionally biased region" description="Low complexity" evidence="13">
    <location>
        <begin position="590"/>
        <end position="618"/>
    </location>
</feature>
<dbReference type="eggNOG" id="ENOG502QT43">
    <property type="taxonomic scope" value="Eukaryota"/>
</dbReference>
<dbReference type="CDD" id="cd01231">
    <property type="entry name" value="PH_SH2B_family"/>
    <property type="match status" value="1"/>
</dbReference>
<evidence type="ECO:0000256" key="3">
    <source>
        <dbReference type="ARBA" id="ARBA00010220"/>
    </source>
</evidence>
<dbReference type="SMART" id="SM00233">
    <property type="entry name" value="PH"/>
    <property type="match status" value="1"/>
</dbReference>
<dbReference type="Pfam" id="PF00169">
    <property type="entry name" value="PH"/>
    <property type="match status" value="1"/>
</dbReference>
<keyword evidence="7" id="KW-0472">Membrane</keyword>
<evidence type="ECO:0000256" key="13">
    <source>
        <dbReference type="SAM" id="MobiDB-lite"/>
    </source>
</evidence>
<dbReference type="CDD" id="cd10411">
    <property type="entry name" value="SH2_SH2B2"/>
    <property type="match status" value="1"/>
</dbReference>
<dbReference type="FunFam" id="3.30.505.10:FF:000008">
    <property type="entry name" value="SH2B adapter protein 1 isoform 2"/>
    <property type="match status" value="1"/>
</dbReference>
<dbReference type="SUPFAM" id="SSF109805">
    <property type="entry name" value="Phenylalanine zipper"/>
    <property type="match status" value="1"/>
</dbReference>
<comment type="similarity">
    <text evidence="3">Belongs to the SH2B adapter family.</text>
</comment>
<reference evidence="16" key="2">
    <citation type="submission" date="2025-08" db="UniProtKB">
        <authorList>
            <consortium name="Ensembl"/>
        </authorList>
    </citation>
    <scope>IDENTIFICATION</scope>
</reference>
<feature type="region of interest" description="Disordered" evidence="13">
    <location>
        <begin position="554"/>
        <end position="577"/>
    </location>
</feature>
<dbReference type="GO" id="GO:0007165">
    <property type="term" value="P:signal transduction"/>
    <property type="evidence" value="ECO:0007669"/>
    <property type="project" value="InterPro"/>
</dbReference>
<evidence type="ECO:0000256" key="5">
    <source>
        <dbReference type="ARBA" id="ARBA00022553"/>
    </source>
</evidence>
<dbReference type="InterPro" id="IPR035058">
    <property type="entry name" value="SH2B2_SH2"/>
</dbReference>
<evidence type="ECO:0000256" key="1">
    <source>
        <dbReference type="ARBA" id="ARBA00004370"/>
    </source>
</evidence>
<dbReference type="PRINTS" id="PR00401">
    <property type="entry name" value="SH2DOMAIN"/>
</dbReference>
<dbReference type="PANTHER" id="PTHR10872">
    <property type="entry name" value="SH2B ADAPTER PROTEIN"/>
    <property type="match status" value="1"/>
</dbReference>
<feature type="compositionally biased region" description="Pro residues" evidence="13">
    <location>
        <begin position="558"/>
        <end position="571"/>
    </location>
</feature>
<name>H2QV58_PANTR</name>
<dbReference type="SUPFAM" id="SSF55550">
    <property type="entry name" value="SH2 domain"/>
    <property type="match status" value="1"/>
</dbReference>
<dbReference type="Pfam" id="PF00017">
    <property type="entry name" value="SH2"/>
    <property type="match status" value="1"/>
</dbReference>
<keyword evidence="17" id="KW-1185">Reference proteome</keyword>
<feature type="compositionally biased region" description="Acidic residues" evidence="13">
    <location>
        <begin position="439"/>
        <end position="448"/>
    </location>
</feature>
<dbReference type="InterPro" id="IPR036860">
    <property type="entry name" value="SH2_dom_sf"/>
</dbReference>
<dbReference type="GeneTree" id="ENSGT00950000183191"/>
<reference evidence="16 17" key="1">
    <citation type="journal article" date="2005" name="Nature">
        <title>Initial sequence of the chimpanzee genome and comparison with the human genome.</title>
        <authorList>
            <consortium name="Chimpanzee sequencing and analysis consortium"/>
        </authorList>
    </citation>
    <scope>NUCLEOTIDE SEQUENCE [LARGE SCALE GENOMIC DNA]</scope>
</reference>
<dbReference type="EMBL" id="AC148297">
    <property type="status" value="NOT_ANNOTATED_CDS"/>
    <property type="molecule type" value="Genomic_DNA"/>
</dbReference>
<dbReference type="SUPFAM" id="SSF50729">
    <property type="entry name" value="PH domain-like"/>
    <property type="match status" value="1"/>
</dbReference>
<dbReference type="PROSITE" id="PS50001">
    <property type="entry name" value="SH2"/>
    <property type="match status" value="1"/>
</dbReference>
<keyword evidence="6 12" id="KW-0727">SH2 domain</keyword>
<dbReference type="VGNC" id="VGNC:4506">
    <property type="gene designation" value="SH2B2"/>
</dbReference>
<accession>H2QV58</accession>
<protein>
    <recommendedName>
        <fullName evidence="9">SH2B adapter protein 2</fullName>
    </recommendedName>
    <alternativeName>
        <fullName evidence="11">Adapter protein with pleckstrin homology and Src homology 2 domains</fullName>
    </alternativeName>
    <alternativeName>
        <fullName evidence="10">SH2 and PH domain-containing adapter protein APS</fullName>
    </alternativeName>
</protein>
<dbReference type="Pfam" id="PF08916">
    <property type="entry name" value="Phe_ZIP"/>
    <property type="match status" value="1"/>
</dbReference>
<feature type="compositionally biased region" description="Low complexity" evidence="13">
    <location>
        <begin position="643"/>
        <end position="665"/>
    </location>
</feature>
<evidence type="ECO:0000256" key="7">
    <source>
        <dbReference type="ARBA" id="ARBA00023136"/>
    </source>
</evidence>
<evidence type="ECO:0000256" key="8">
    <source>
        <dbReference type="ARBA" id="ARBA00065784"/>
    </source>
</evidence>
<evidence type="ECO:0000313" key="17">
    <source>
        <dbReference type="Proteomes" id="UP000002277"/>
    </source>
</evidence>
<evidence type="ECO:0000256" key="9">
    <source>
        <dbReference type="ARBA" id="ARBA00073702"/>
    </source>
</evidence>
<dbReference type="Proteomes" id="UP000002277">
    <property type="component" value="Chromosome 7"/>
</dbReference>
<comment type="subunit">
    <text evidence="8">Homodimer. Interacts with KIT/c-KIT, SHC1, EPOR, PDGFR, VAV1 and VAV3. Interacts (via N-terminal region) with SHC1. Interacts (via the phosphorylated C-terminus) with GRB2. Interacts (via its SH2 domain) with EPOR, INSR and KIT. Interacts with GRB2 after B-cell antigen receptor stimulation. Interacts (via PH domain) with VAV3. Interacts with NTRK1, NTRK2 and NTRK3 (phosphorylated); after stimulation of the receptor by its extracellular ligand and subsequent autophosphorylation of the receptor. Binds INSR, GRB2, ASB6 and CAP. Insulin stimulation leads to dissociation of CAP. Binds CBS only when SH2B2/APS has become phosphorylated. INSR binding does not depend on the phosphorylation of SH2B2/APS.</text>
</comment>
<feature type="domain" description="PH" evidence="15">
    <location>
        <begin position="232"/>
        <end position="345"/>
    </location>
</feature>